<dbReference type="Pfam" id="PF02557">
    <property type="entry name" value="VanY"/>
    <property type="match status" value="1"/>
</dbReference>
<dbReference type="InterPro" id="IPR009045">
    <property type="entry name" value="Zn_M74/Hedgehog-like"/>
</dbReference>
<name>A0ABU4WLR0_9FIRM</name>
<feature type="domain" description="D-alanyl-D-alanine carboxypeptidase-like core" evidence="1">
    <location>
        <begin position="229"/>
        <end position="358"/>
    </location>
</feature>
<evidence type="ECO:0000313" key="3">
    <source>
        <dbReference type="Proteomes" id="UP001285244"/>
    </source>
</evidence>
<dbReference type="SUPFAM" id="SSF55166">
    <property type="entry name" value="Hedgehog/DD-peptidase"/>
    <property type="match status" value="1"/>
</dbReference>
<dbReference type="EMBL" id="JALBUS010000008">
    <property type="protein sequence ID" value="MDX8417483.1"/>
    <property type="molecule type" value="Genomic_DNA"/>
</dbReference>
<organism evidence="2 3">
    <name type="scientific">Absicoccus intestinalis</name>
    <dbReference type="NCBI Taxonomy" id="2926319"/>
    <lineage>
        <taxon>Bacteria</taxon>
        <taxon>Bacillati</taxon>
        <taxon>Bacillota</taxon>
        <taxon>Erysipelotrichia</taxon>
        <taxon>Erysipelotrichales</taxon>
        <taxon>Erysipelotrichaceae</taxon>
        <taxon>Absicoccus</taxon>
    </lineage>
</organism>
<gene>
    <name evidence="2" type="ORF">MOZ64_06465</name>
</gene>
<reference evidence="2 3" key="1">
    <citation type="submission" date="2022-03" db="EMBL/GenBank/DDBJ databases">
        <title>Novel taxa within the pig intestine.</title>
        <authorList>
            <person name="Wylensek D."/>
            <person name="Bishof K."/>
            <person name="Afrizal A."/>
            <person name="Clavel T."/>
        </authorList>
    </citation>
    <scope>NUCLEOTIDE SEQUENCE [LARGE SCALE GENOMIC DNA]</scope>
    <source>
        <strain evidence="2 3">Cla-KB-P134</strain>
    </source>
</reference>
<proteinExistence type="predicted"/>
<protein>
    <submittedName>
        <fullName evidence="2">M15 family metallopeptidase</fullName>
    </submittedName>
</protein>
<accession>A0ABU4WLR0</accession>
<evidence type="ECO:0000259" key="1">
    <source>
        <dbReference type="Pfam" id="PF02557"/>
    </source>
</evidence>
<dbReference type="Gene3D" id="3.30.1380.10">
    <property type="match status" value="1"/>
</dbReference>
<dbReference type="Proteomes" id="UP001285244">
    <property type="component" value="Unassembled WGS sequence"/>
</dbReference>
<sequence length="388" mass="44167">MKKINKKKARRNRAILVGIVVVLCVGVWNHTRLQLWHAGYTFNQQSVILQSDDVSHYLDTKIDIDAWDTKKNQQHYYDYATVHQQTGLSKAKTIAYVDGVYQVVPSLKKLGYSMDTIRSLMKQHMSIKEFKALASSKVSFTTAKQYLKINGFVAKDLKKYVASKKKPLAAILSISHAQINSKNKVTRTYRIANPSYLTLVKDGYGISKNYVPNDLVTVNLATASADTPNKMRKAAATALEKMAKAAKKKGLELVINSAYRSYAQQEELYNEYHAMYDTQTADDLVAKPGYSEHQLGLGVDMTSQSVVDGKYSTFGETKEYQWMKKNAYKYGFILRYPSSKTSITGTSNEPWHYRYVGKKAAKECYINNWTLEEYILHYGFDTKIIYAE</sequence>
<evidence type="ECO:0000313" key="2">
    <source>
        <dbReference type="EMBL" id="MDX8417483.1"/>
    </source>
</evidence>
<dbReference type="InterPro" id="IPR003709">
    <property type="entry name" value="VanY-like_core_dom"/>
</dbReference>
<comment type="caution">
    <text evidence="2">The sequence shown here is derived from an EMBL/GenBank/DDBJ whole genome shotgun (WGS) entry which is preliminary data.</text>
</comment>
<dbReference type="InterPro" id="IPR058193">
    <property type="entry name" value="VanY/YodJ_core_dom"/>
</dbReference>
<dbReference type="PANTHER" id="PTHR34385">
    <property type="entry name" value="D-ALANYL-D-ALANINE CARBOXYPEPTIDASE"/>
    <property type="match status" value="1"/>
</dbReference>
<dbReference type="CDD" id="cd14852">
    <property type="entry name" value="LD-carboxypeptidase"/>
    <property type="match status" value="1"/>
</dbReference>
<dbReference type="PANTHER" id="PTHR34385:SF1">
    <property type="entry name" value="PEPTIDOGLYCAN L-ALANYL-D-GLUTAMATE ENDOPEPTIDASE CWLK"/>
    <property type="match status" value="1"/>
</dbReference>
<keyword evidence="3" id="KW-1185">Reference proteome</keyword>
<dbReference type="InterPro" id="IPR052179">
    <property type="entry name" value="DD-CPase-like"/>
</dbReference>
<dbReference type="RefSeq" id="WP_320325774.1">
    <property type="nucleotide sequence ID" value="NZ_JALBUS010000008.1"/>
</dbReference>